<keyword evidence="3" id="KW-0276">Fatty acid metabolism</keyword>
<comment type="similarity">
    <text evidence="2">Belongs to the 3-hydroxyacyl-CoA dehydrogenase family.</text>
</comment>
<dbReference type="AlphaFoldDB" id="A0A2Z2J4X9"/>
<evidence type="ECO:0000256" key="4">
    <source>
        <dbReference type="ARBA" id="ARBA00022963"/>
    </source>
</evidence>
<reference evidence="11 12" key="1">
    <citation type="submission" date="2017-05" db="EMBL/GenBank/DDBJ databases">
        <title>Complete genome sequence of Corynebacterium striatum KC-Na-1 isolated from Neophocaena asiaeorientalis in Korea.</title>
        <authorList>
            <person name="Kim J.H."/>
            <person name="Lee K."/>
        </authorList>
    </citation>
    <scope>NUCLEOTIDE SEQUENCE [LARGE SCALE GENOMIC DNA]</scope>
    <source>
        <strain evidence="11 12">KC-Na-01</strain>
    </source>
</reference>
<evidence type="ECO:0000313" key="12">
    <source>
        <dbReference type="Proteomes" id="UP000250197"/>
    </source>
</evidence>
<evidence type="ECO:0000256" key="7">
    <source>
        <dbReference type="ARBA" id="ARBA00023098"/>
    </source>
</evidence>
<dbReference type="InterPro" id="IPR008927">
    <property type="entry name" value="6-PGluconate_DH-like_C_sf"/>
</dbReference>
<dbReference type="SUPFAM" id="SSF52096">
    <property type="entry name" value="ClpP/crotonase"/>
    <property type="match status" value="1"/>
</dbReference>
<evidence type="ECO:0000313" key="11">
    <source>
        <dbReference type="EMBL" id="ART21884.1"/>
    </source>
</evidence>
<dbReference type="SUPFAM" id="SSF51735">
    <property type="entry name" value="NAD(P)-binding Rossmann-fold domains"/>
    <property type="match status" value="1"/>
</dbReference>
<dbReference type="PANTHER" id="PTHR48075:SF7">
    <property type="entry name" value="3-HYDROXYACYL-COA DEHYDROGENASE-RELATED"/>
    <property type="match status" value="1"/>
</dbReference>
<keyword evidence="7" id="KW-0443">Lipid metabolism</keyword>
<evidence type="ECO:0000256" key="2">
    <source>
        <dbReference type="ARBA" id="ARBA00009463"/>
    </source>
</evidence>
<dbReference type="Gene3D" id="1.10.1040.50">
    <property type="match status" value="1"/>
</dbReference>
<accession>A0A2Z2J4X9</accession>
<keyword evidence="6" id="KW-0520">NAD</keyword>
<dbReference type="Pfam" id="PF02737">
    <property type="entry name" value="3HCDH_N"/>
    <property type="match status" value="1"/>
</dbReference>
<gene>
    <name evidence="11" type="ORF">CBE89_10600</name>
</gene>
<evidence type="ECO:0000256" key="1">
    <source>
        <dbReference type="ARBA" id="ARBA00005005"/>
    </source>
</evidence>
<evidence type="ECO:0000259" key="9">
    <source>
        <dbReference type="Pfam" id="PF00725"/>
    </source>
</evidence>
<comment type="catalytic activity">
    <reaction evidence="8">
        <text>a (3S)-3-hydroxyacyl-CoA + NAD(+) = a 3-oxoacyl-CoA + NADH + H(+)</text>
        <dbReference type="Rhea" id="RHEA:22432"/>
        <dbReference type="ChEBI" id="CHEBI:15378"/>
        <dbReference type="ChEBI" id="CHEBI:57318"/>
        <dbReference type="ChEBI" id="CHEBI:57540"/>
        <dbReference type="ChEBI" id="CHEBI:57945"/>
        <dbReference type="ChEBI" id="CHEBI:90726"/>
        <dbReference type="EC" id="1.1.1.35"/>
    </reaction>
</comment>
<dbReference type="EMBL" id="CP021252">
    <property type="protein sequence ID" value="ART21884.1"/>
    <property type="molecule type" value="Genomic_DNA"/>
</dbReference>
<organism evidence="11 12">
    <name type="scientific">Corynebacterium striatum</name>
    <dbReference type="NCBI Taxonomy" id="43770"/>
    <lineage>
        <taxon>Bacteria</taxon>
        <taxon>Bacillati</taxon>
        <taxon>Actinomycetota</taxon>
        <taxon>Actinomycetes</taxon>
        <taxon>Mycobacteriales</taxon>
        <taxon>Corynebacteriaceae</taxon>
        <taxon>Corynebacterium</taxon>
    </lineage>
</organism>
<evidence type="ECO:0000256" key="6">
    <source>
        <dbReference type="ARBA" id="ARBA00023027"/>
    </source>
</evidence>
<dbReference type="UniPathway" id="UPA00659"/>
<protein>
    <submittedName>
        <fullName evidence="11">3-hydroxyacyl-CoA dehydrogenase</fullName>
    </submittedName>
</protein>
<dbReference type="Proteomes" id="UP000250197">
    <property type="component" value="Chromosome"/>
</dbReference>
<dbReference type="Pfam" id="PF00725">
    <property type="entry name" value="3HCDH"/>
    <property type="match status" value="1"/>
</dbReference>
<dbReference type="InterPro" id="IPR001753">
    <property type="entry name" value="Enoyl-CoA_hydra/iso"/>
</dbReference>
<dbReference type="InterPro" id="IPR006108">
    <property type="entry name" value="3HC_DH_C"/>
</dbReference>
<feature type="domain" description="3-hydroxyacyl-CoA dehydrogenase C-terminal" evidence="9">
    <location>
        <begin position="175"/>
        <end position="277"/>
    </location>
</feature>
<dbReference type="Pfam" id="PF00378">
    <property type="entry name" value="ECH_1"/>
    <property type="match status" value="1"/>
</dbReference>
<dbReference type="InterPro" id="IPR006176">
    <property type="entry name" value="3-OHacyl-CoA_DH_NAD-bd"/>
</dbReference>
<dbReference type="Gene3D" id="3.90.226.10">
    <property type="entry name" value="2-enoyl-CoA Hydratase, Chain A, domain 1"/>
    <property type="match status" value="1"/>
</dbReference>
<keyword evidence="4" id="KW-0442">Lipid degradation</keyword>
<name>A0A2Z2J4X9_CORST</name>
<dbReference type="GO" id="GO:0070403">
    <property type="term" value="F:NAD+ binding"/>
    <property type="evidence" value="ECO:0007669"/>
    <property type="project" value="InterPro"/>
</dbReference>
<keyword evidence="5" id="KW-0560">Oxidoreductase</keyword>
<dbReference type="PANTHER" id="PTHR48075">
    <property type="entry name" value="3-HYDROXYACYL-COA DEHYDROGENASE FAMILY PROTEIN"/>
    <property type="match status" value="1"/>
</dbReference>
<evidence type="ECO:0000256" key="3">
    <source>
        <dbReference type="ARBA" id="ARBA00022832"/>
    </source>
</evidence>
<dbReference type="SUPFAM" id="SSF48179">
    <property type="entry name" value="6-phosphogluconate dehydrogenase C-terminal domain-like"/>
    <property type="match status" value="2"/>
</dbReference>
<dbReference type="KEGG" id="cstr:CBE89_10600"/>
<feature type="domain" description="3-hydroxyacyl-CoA dehydrogenase NAD binding" evidence="10">
    <location>
        <begin position="5"/>
        <end position="166"/>
    </location>
</feature>
<dbReference type="CDD" id="cd06558">
    <property type="entry name" value="crotonase-like"/>
    <property type="match status" value="1"/>
</dbReference>
<dbReference type="RefSeq" id="WP_086891915.1">
    <property type="nucleotide sequence ID" value="NZ_CP021252.1"/>
</dbReference>
<comment type="pathway">
    <text evidence="1">Lipid metabolism; fatty acid beta-oxidation.</text>
</comment>
<dbReference type="InterPro" id="IPR029045">
    <property type="entry name" value="ClpP/crotonase-like_dom_sf"/>
</dbReference>
<dbReference type="GO" id="GO:0006635">
    <property type="term" value="P:fatty acid beta-oxidation"/>
    <property type="evidence" value="ECO:0007669"/>
    <property type="project" value="UniProtKB-UniPathway"/>
</dbReference>
<proteinExistence type="inferred from homology"/>
<evidence type="ECO:0000256" key="5">
    <source>
        <dbReference type="ARBA" id="ARBA00023002"/>
    </source>
</evidence>
<dbReference type="InterPro" id="IPR036291">
    <property type="entry name" value="NAD(P)-bd_dom_sf"/>
</dbReference>
<evidence type="ECO:0000259" key="10">
    <source>
        <dbReference type="Pfam" id="PF02737"/>
    </source>
</evidence>
<sequence>MTITKVAVIGAGSMGSGIAALCASAGLDVVLLDQNAEGAQKGVDIQVKRRGFYLPSDASRVTASDDYALLEDRDWIIEAIFEDLGAKHALYAAIEPHLKPSAILSSNTSTLPLAKLAEGVPVSRRERFGITHFFNPPKVMRLVELIASGETEAALRTTIEQTLGKIALECRDTPGFIANRVGCYWMAAGVARAREFGVSYELADAAFGRAFGIPRTGIFGLLDYIGLQLVGPIWNSLESALPAGDPLLDVPLGCDEFIAGLVERGLTGRTGEGGFYRGRDEVINSDYEYVACTQPDDPVIGLKDPREVMDTDSPGGRFARAVFLDTLRYCCEVAPEIAEHVGLIDEGLKLGFGWKKGIFALADAIGIDWVASAYGDDVPALVDAAAKAGGFFAGGQVLSTDGKLLPLPAREGVESLRSLPLETVVSLPAGAVHALETEAGRIGIVDFHTPMNSLPTTALEVIRAAVSAVDEHGLQALVVGNDAPVFCAGADLASIAAAGESGSAERVKELIADGSNTLRQLKFAPVPVVAALRGVALGGGLELALSCDRIVAHADSQLAFPELNVGLYPGWTGTISALERLRAAGVADYHQKAFDFITSTKPFPNAFVAKEQGFLAAKDVVLMSPDHVLARAIAEAQALIEGYTPPADVAIELYSGPALDREWPLEKTTENDHVIAAKLAQMYTGKDSLSFNEFADREVEFDVPLVLLPANVERAKHMAATRKPLRN</sequence>
<dbReference type="Gene3D" id="3.40.50.720">
    <property type="entry name" value="NAD(P)-binding Rossmann-like Domain"/>
    <property type="match status" value="1"/>
</dbReference>
<evidence type="ECO:0000256" key="8">
    <source>
        <dbReference type="ARBA" id="ARBA00049556"/>
    </source>
</evidence>
<dbReference type="GO" id="GO:0003857">
    <property type="term" value="F:(3S)-3-hydroxyacyl-CoA dehydrogenase (NAD+) activity"/>
    <property type="evidence" value="ECO:0007669"/>
    <property type="project" value="UniProtKB-EC"/>
</dbReference>